<reference evidence="5" key="1">
    <citation type="submission" date="2017-02" db="UniProtKB">
        <authorList>
            <consortium name="WormBaseParasite"/>
        </authorList>
    </citation>
    <scope>IDENTIFICATION</scope>
</reference>
<gene>
    <name evidence="3" type="ORF">ASIM_LOCUS9811</name>
</gene>
<name>A0A0M3JQW3_ANISI</name>
<sequence>MEMSTSVEGSPTLSSEQVQFLLQKLSSDEQKELGNMLKTCTTEMTFTRGLPFAAAVVGSLYFARQRLPTVLHFGPKKWPFYVVVGIGALTSANLLSMTTCTQRIQPHLNSLWQKYSSEDSASTMNYDDLRRRNRQGIGFSGTGHAPAMRPPEAVKDSQISLAERAENQRFTDSSTRRQNYDQYQSQQQPSSIAVGGYSGDLQRGDSQSNLSAFNYDQPSYISGTPVGAPKKTQYGDEGFS</sequence>
<feature type="compositionally biased region" description="Low complexity" evidence="1">
    <location>
        <begin position="182"/>
        <end position="191"/>
    </location>
</feature>
<feature type="transmembrane region" description="Helical" evidence="2">
    <location>
        <begin position="78"/>
        <end position="95"/>
    </location>
</feature>
<keyword evidence="4" id="KW-1185">Reference proteome</keyword>
<proteinExistence type="predicted"/>
<dbReference type="EMBL" id="UYRR01030972">
    <property type="protein sequence ID" value="VDK41780.1"/>
    <property type="molecule type" value="Genomic_DNA"/>
</dbReference>
<keyword evidence="2" id="KW-0812">Transmembrane</keyword>
<accession>A0A0M3JQW3</accession>
<feature type="region of interest" description="Disordered" evidence="1">
    <location>
        <begin position="134"/>
        <end position="240"/>
    </location>
</feature>
<reference evidence="3 4" key="2">
    <citation type="submission" date="2018-11" db="EMBL/GenBank/DDBJ databases">
        <authorList>
            <consortium name="Pathogen Informatics"/>
        </authorList>
    </citation>
    <scope>NUCLEOTIDE SEQUENCE [LARGE SCALE GENOMIC DNA]</scope>
</reference>
<dbReference type="Proteomes" id="UP000267096">
    <property type="component" value="Unassembled WGS sequence"/>
</dbReference>
<dbReference type="AlphaFoldDB" id="A0A0M3JQW3"/>
<evidence type="ECO:0000256" key="2">
    <source>
        <dbReference type="SAM" id="Phobius"/>
    </source>
</evidence>
<dbReference type="OrthoDB" id="5826067at2759"/>
<protein>
    <submittedName>
        <fullName evidence="5">OCIA domain-containing protein</fullName>
    </submittedName>
</protein>
<dbReference type="WBParaSite" id="ASIM_0001008001-mRNA-1">
    <property type="protein sequence ID" value="ASIM_0001008001-mRNA-1"/>
    <property type="gene ID" value="ASIM_0001008001"/>
</dbReference>
<keyword evidence="2" id="KW-1133">Transmembrane helix</keyword>
<keyword evidence="2" id="KW-0472">Membrane</keyword>
<feature type="compositionally biased region" description="Polar residues" evidence="1">
    <location>
        <begin position="204"/>
        <end position="222"/>
    </location>
</feature>
<evidence type="ECO:0000313" key="5">
    <source>
        <dbReference type="WBParaSite" id="ASIM_0001008001-mRNA-1"/>
    </source>
</evidence>
<feature type="transmembrane region" description="Helical" evidence="2">
    <location>
        <begin position="45"/>
        <end position="63"/>
    </location>
</feature>
<evidence type="ECO:0000313" key="4">
    <source>
        <dbReference type="Proteomes" id="UP000267096"/>
    </source>
</evidence>
<evidence type="ECO:0000313" key="3">
    <source>
        <dbReference type="EMBL" id="VDK41780.1"/>
    </source>
</evidence>
<feature type="compositionally biased region" description="Basic and acidic residues" evidence="1">
    <location>
        <begin position="163"/>
        <end position="179"/>
    </location>
</feature>
<organism evidence="5">
    <name type="scientific">Anisakis simplex</name>
    <name type="common">Herring worm</name>
    <dbReference type="NCBI Taxonomy" id="6269"/>
    <lineage>
        <taxon>Eukaryota</taxon>
        <taxon>Metazoa</taxon>
        <taxon>Ecdysozoa</taxon>
        <taxon>Nematoda</taxon>
        <taxon>Chromadorea</taxon>
        <taxon>Rhabditida</taxon>
        <taxon>Spirurina</taxon>
        <taxon>Ascaridomorpha</taxon>
        <taxon>Ascaridoidea</taxon>
        <taxon>Anisakidae</taxon>
        <taxon>Anisakis</taxon>
        <taxon>Anisakis simplex complex</taxon>
    </lineage>
</organism>
<evidence type="ECO:0000256" key="1">
    <source>
        <dbReference type="SAM" id="MobiDB-lite"/>
    </source>
</evidence>